<feature type="region of interest" description="Disordered" evidence="1">
    <location>
        <begin position="378"/>
        <end position="430"/>
    </location>
</feature>
<dbReference type="Gene3D" id="3.40.50.1820">
    <property type="entry name" value="alpha/beta hydrolase"/>
    <property type="match status" value="1"/>
</dbReference>
<keyword evidence="5" id="KW-1185">Reference proteome</keyword>
<feature type="compositionally biased region" description="Polar residues" evidence="1">
    <location>
        <begin position="408"/>
        <end position="430"/>
    </location>
</feature>
<dbReference type="PANTHER" id="PTHR12277:SF81">
    <property type="entry name" value="PROTEIN ABHD13"/>
    <property type="match status" value="1"/>
</dbReference>
<feature type="domain" description="Methyltransferase" evidence="3">
    <location>
        <begin position="513"/>
        <end position="604"/>
    </location>
</feature>
<evidence type="ECO:0000259" key="2">
    <source>
        <dbReference type="Pfam" id="PF00561"/>
    </source>
</evidence>
<reference evidence="4 5" key="1">
    <citation type="submission" date="2024-04" db="EMBL/GenBank/DDBJ databases">
        <title>genome sequences of Mucor flavus KT1a and Helicostylum pulchrum KT1b strains isolated from the surface of a dry-aged beef.</title>
        <authorList>
            <person name="Toyotome T."/>
            <person name="Hosono M."/>
            <person name="Torimaru M."/>
            <person name="Fukuda K."/>
            <person name="Mikami N."/>
        </authorList>
    </citation>
    <scope>NUCLEOTIDE SEQUENCE [LARGE SCALE GENOMIC DNA]</scope>
    <source>
        <strain evidence="4 5">KT1a</strain>
    </source>
</reference>
<organism evidence="4 5">
    <name type="scientific">Mucor flavus</name>
    <dbReference type="NCBI Taxonomy" id="439312"/>
    <lineage>
        <taxon>Eukaryota</taxon>
        <taxon>Fungi</taxon>
        <taxon>Fungi incertae sedis</taxon>
        <taxon>Mucoromycota</taxon>
        <taxon>Mucoromycotina</taxon>
        <taxon>Mucoromycetes</taxon>
        <taxon>Mucorales</taxon>
        <taxon>Mucorineae</taxon>
        <taxon>Mucoraceae</taxon>
        <taxon>Mucor</taxon>
    </lineage>
</organism>
<dbReference type="EMBL" id="BAABUK010000030">
    <property type="protein sequence ID" value="GAA5816129.1"/>
    <property type="molecule type" value="Genomic_DNA"/>
</dbReference>
<comment type="caution">
    <text evidence="4">The sequence shown here is derived from an EMBL/GenBank/DDBJ whole genome shotgun (WGS) entry which is preliminary data.</text>
</comment>
<evidence type="ECO:0000313" key="4">
    <source>
        <dbReference type="EMBL" id="GAA5816129.1"/>
    </source>
</evidence>
<sequence length="801" mass="90796">MANVLFGSLMFLHWVKFPRHPQYEALETFGFGHNAGRNIKIQTSDNVTLGAWHFLPSEYYRKLQLRTETNVPEQVYDDALGDSQYDTIIYFHGNALDRTAPWRIDLYKQILNRFGKVNIITIDYRGFGDSESTPSESGLRLDAQATLNWANYRNVPNNRIILIGHSLGTGVATTLAYDMTLSDNPAKSLILKAGYSSMATLIFEYNVVPYFPLLSPLKRIPNLEQWLLSKLNHKFDSLSKIEHVTCPLLIIYGATDMEIPIQNSHRLFIRAVSRTHNSSIEELQAGNRITRTIIPNEAIVYSSKNSKVTMVELVTAHHNNGKNKIAFNIQYNILGTFRYMGNANSRPPGECSDEVLVNLSPRSQRKLNQLPYPNFFEAASLTTDPNRPTQKRGTSISQSIKNKDRQKWSATSEDSHMSNMTPITPPAESSNRVIHLNNSPFCNSKIEFETISGRRYQSSPGAHFYLPCDDDEADRLVIMHFLIKYAFNGNVVAPVIPNLQAKLQRDQSYRPKVLDVGCGPGTWILEMATEFPHSEFHGIDLRTMFPSTIKPQNTHFLQHDFFQGLPYADSSFEFVRMRSMLGFITQKQLLFLLSEIQRVLKPLGYIELLDVEYQIHRPGPICENILNQQLQSTMQKKGIDFLASHHLSTLLMTQPADGGFIDVHQHRVTIPIGWGGQLGEVHAQNLCSFLQSIHPTIKKYMNQNGPQGTDIDTLIADAVKECTTMQSHMNWFVCYGQKPANNVFTVTPPPSVKNMIPNEYPPSMITPLASPNASSIDLKQYQQQNENTWDSINDFVDGYID</sequence>
<accession>A0ABP9ZAR4</accession>
<dbReference type="Pfam" id="PF13649">
    <property type="entry name" value="Methyltransf_25"/>
    <property type="match status" value="1"/>
</dbReference>
<feature type="domain" description="AB hydrolase-1" evidence="2">
    <location>
        <begin position="87"/>
        <end position="194"/>
    </location>
</feature>
<evidence type="ECO:0000259" key="3">
    <source>
        <dbReference type="Pfam" id="PF13649"/>
    </source>
</evidence>
<dbReference type="InterPro" id="IPR029063">
    <property type="entry name" value="SAM-dependent_MTases_sf"/>
</dbReference>
<dbReference type="InterPro" id="IPR029058">
    <property type="entry name" value="AB_hydrolase_fold"/>
</dbReference>
<evidence type="ECO:0000313" key="5">
    <source>
        <dbReference type="Proteomes" id="UP001473302"/>
    </source>
</evidence>
<dbReference type="InterPro" id="IPR000073">
    <property type="entry name" value="AB_hydrolase_1"/>
</dbReference>
<dbReference type="CDD" id="cd02440">
    <property type="entry name" value="AdoMet_MTases"/>
    <property type="match status" value="1"/>
</dbReference>
<feature type="compositionally biased region" description="Polar residues" evidence="1">
    <location>
        <begin position="380"/>
        <end position="400"/>
    </location>
</feature>
<protein>
    <submittedName>
        <fullName evidence="4">Uncharacterized protein</fullName>
    </submittedName>
</protein>
<dbReference type="Pfam" id="PF00561">
    <property type="entry name" value="Abhydrolase_1"/>
    <property type="match status" value="1"/>
</dbReference>
<dbReference type="Proteomes" id="UP001473302">
    <property type="component" value="Unassembled WGS sequence"/>
</dbReference>
<dbReference type="InterPro" id="IPR041698">
    <property type="entry name" value="Methyltransf_25"/>
</dbReference>
<dbReference type="SUPFAM" id="SSF53335">
    <property type="entry name" value="S-adenosyl-L-methionine-dependent methyltransferases"/>
    <property type="match status" value="1"/>
</dbReference>
<gene>
    <name evidence="4" type="ORF">MFLAVUS_009652</name>
</gene>
<proteinExistence type="predicted"/>
<dbReference type="PANTHER" id="PTHR12277">
    <property type="entry name" value="ALPHA/BETA HYDROLASE DOMAIN-CONTAINING PROTEIN"/>
    <property type="match status" value="1"/>
</dbReference>
<dbReference type="SUPFAM" id="SSF53474">
    <property type="entry name" value="alpha/beta-Hydrolases"/>
    <property type="match status" value="1"/>
</dbReference>
<name>A0ABP9ZAR4_9FUNG</name>
<evidence type="ECO:0000256" key="1">
    <source>
        <dbReference type="SAM" id="MobiDB-lite"/>
    </source>
</evidence>
<dbReference type="Gene3D" id="3.40.50.150">
    <property type="entry name" value="Vaccinia Virus protein VP39"/>
    <property type="match status" value="1"/>
</dbReference>